<feature type="region of interest" description="Disordered" evidence="1">
    <location>
        <begin position="295"/>
        <end position="321"/>
    </location>
</feature>
<feature type="transmembrane region" description="Helical" evidence="2">
    <location>
        <begin position="12"/>
        <end position="37"/>
    </location>
</feature>
<feature type="transmembrane region" description="Helical" evidence="2">
    <location>
        <begin position="174"/>
        <end position="192"/>
    </location>
</feature>
<dbReference type="AlphaFoldDB" id="A0A066U2V4"/>
<reference evidence="4 5" key="1">
    <citation type="submission" date="2014-05" db="EMBL/GenBank/DDBJ databases">
        <title>Draft genome sequence of Amycolatopsis rifamycinica DSM 46095.</title>
        <authorList>
            <person name="Lal R."/>
            <person name="Saxena A."/>
            <person name="Kumari R."/>
            <person name="Mukherjee U."/>
            <person name="Singh P."/>
            <person name="Sangwan N."/>
            <person name="Mahato N.K."/>
        </authorList>
    </citation>
    <scope>NUCLEOTIDE SEQUENCE [LARGE SCALE GENOMIC DNA]</scope>
    <source>
        <strain evidence="4 5">DSM 46095</strain>
    </source>
</reference>
<keyword evidence="5" id="KW-1185">Reference proteome</keyword>
<feature type="transmembrane region" description="Helical" evidence="2">
    <location>
        <begin position="133"/>
        <end position="153"/>
    </location>
</feature>
<keyword evidence="4" id="KW-0378">Hydrolase</keyword>
<feature type="transmembrane region" description="Helical" evidence="2">
    <location>
        <begin position="261"/>
        <end position="279"/>
    </location>
</feature>
<evidence type="ECO:0000256" key="1">
    <source>
        <dbReference type="SAM" id="MobiDB-lite"/>
    </source>
</evidence>
<dbReference type="eggNOG" id="COG1266">
    <property type="taxonomic scope" value="Bacteria"/>
</dbReference>
<dbReference type="EMBL" id="JMQI01000026">
    <property type="protein sequence ID" value="KDN21766.1"/>
    <property type="molecule type" value="Genomic_DNA"/>
</dbReference>
<dbReference type="PANTHER" id="PTHR35797">
    <property type="entry name" value="PROTEASE-RELATED"/>
    <property type="match status" value="1"/>
</dbReference>
<organism evidence="4 5">
    <name type="scientific">Amycolatopsis rifamycinica</name>
    <dbReference type="NCBI Taxonomy" id="287986"/>
    <lineage>
        <taxon>Bacteria</taxon>
        <taxon>Bacillati</taxon>
        <taxon>Actinomycetota</taxon>
        <taxon>Actinomycetes</taxon>
        <taxon>Pseudonocardiales</taxon>
        <taxon>Pseudonocardiaceae</taxon>
        <taxon>Amycolatopsis</taxon>
    </lineage>
</organism>
<name>A0A066U2V4_9PSEU</name>
<evidence type="ECO:0000313" key="5">
    <source>
        <dbReference type="Proteomes" id="UP000027345"/>
    </source>
</evidence>
<keyword evidence="2" id="KW-1133">Transmembrane helix</keyword>
<proteinExistence type="predicted"/>
<protein>
    <submittedName>
        <fullName evidence="4">CAAX protease</fullName>
    </submittedName>
</protein>
<dbReference type="InterPro" id="IPR042150">
    <property type="entry name" value="MmRce1-like"/>
</dbReference>
<evidence type="ECO:0000256" key="2">
    <source>
        <dbReference type="SAM" id="Phobius"/>
    </source>
</evidence>
<keyword evidence="2" id="KW-0472">Membrane</keyword>
<comment type="caution">
    <text evidence="4">The sequence shown here is derived from an EMBL/GenBank/DDBJ whole genome shotgun (WGS) entry which is preliminary data.</text>
</comment>
<keyword evidence="4" id="KW-0645">Protease</keyword>
<dbReference type="RefSeq" id="WP_063607796.1">
    <property type="nucleotide sequence ID" value="NZ_JMQI01000026.1"/>
</dbReference>
<dbReference type="Pfam" id="PF02517">
    <property type="entry name" value="Rce1-like"/>
    <property type="match status" value="1"/>
</dbReference>
<dbReference type="GO" id="GO:0006508">
    <property type="term" value="P:proteolysis"/>
    <property type="evidence" value="ECO:0007669"/>
    <property type="project" value="UniProtKB-KW"/>
</dbReference>
<accession>A0A066U2V4</accession>
<dbReference type="STRING" id="287986.DV20_12610"/>
<feature type="transmembrane region" description="Helical" evidence="2">
    <location>
        <begin position="57"/>
        <end position="80"/>
    </location>
</feature>
<dbReference type="OrthoDB" id="3693644at2"/>
<feature type="transmembrane region" description="Helical" evidence="2">
    <location>
        <begin position="100"/>
        <end position="121"/>
    </location>
</feature>
<feature type="transmembrane region" description="Helical" evidence="2">
    <location>
        <begin position="231"/>
        <end position="249"/>
    </location>
</feature>
<keyword evidence="2" id="KW-0812">Transmembrane</keyword>
<dbReference type="InterPro" id="IPR003675">
    <property type="entry name" value="Rce1/LyrA-like_dom"/>
</dbReference>
<evidence type="ECO:0000313" key="4">
    <source>
        <dbReference type="EMBL" id="KDN21766.1"/>
    </source>
</evidence>
<feature type="transmembrane region" description="Helical" evidence="2">
    <location>
        <begin position="204"/>
        <end position="224"/>
    </location>
</feature>
<sequence>MSAPPTGIRGFVRGHALTTFFVLANGLSWLAWLPYVLSQNGLGVIGLRFPEVLGSDQVLGVLPGAYLGPVTAAFIVTATADGRAGLRHWAGRLFRWRVNWRWYAGILTAVPVITLLATLALPGALEEMRMPDAAVLIAYLPMLVGQFFTTAVAEEPGWRDFALPRLQRRYSATIGTVVLGVLWGVWHLPLYLTHWGGWPDVTWWQPIEFVAACVPISLAMTWVFNRTHESLPMVMILHASINTVFSLLWPQMFPSLTNRDGTHVVLIASTAAALILLAVTRGKLGLRTAGTAGRAEPAIPGPVTTSPREVAENHGRGPGSA</sequence>
<dbReference type="Proteomes" id="UP000027345">
    <property type="component" value="Unassembled WGS sequence"/>
</dbReference>
<evidence type="ECO:0000259" key="3">
    <source>
        <dbReference type="Pfam" id="PF02517"/>
    </source>
</evidence>
<gene>
    <name evidence="4" type="ORF">DV20_12610</name>
</gene>
<dbReference type="GO" id="GO:0004175">
    <property type="term" value="F:endopeptidase activity"/>
    <property type="evidence" value="ECO:0007669"/>
    <property type="project" value="UniProtKB-ARBA"/>
</dbReference>
<dbReference type="PANTHER" id="PTHR35797:SF1">
    <property type="entry name" value="PROTEASE"/>
    <property type="match status" value="1"/>
</dbReference>
<dbReference type="GO" id="GO:0080120">
    <property type="term" value="P:CAAX-box protein maturation"/>
    <property type="evidence" value="ECO:0007669"/>
    <property type="project" value="UniProtKB-ARBA"/>
</dbReference>
<feature type="domain" description="CAAX prenyl protease 2/Lysostaphin resistance protein A-like" evidence="3">
    <location>
        <begin position="139"/>
        <end position="244"/>
    </location>
</feature>